<gene>
    <name evidence="2" type="ORF">K493DRAFT_386501</name>
</gene>
<sequence>MMFTDSFMRLSALVLALTTSSELLANAHPTFNGDRAAFFSMATSQEVANEKCRNSYLNAGATNFWVPETNGVYYYECDGASPAQLTCCPPNTYTNLEVGLWDSTPCDMNGNPGVNVDNIPELCQQYWEPTSSSGSSKKDCSAKPSQEEFQSAVSICNAIGSGGVYCPSAYSPFKLVCNSATSSVDTECCDSGDVCGHVGISLTSNGCNVKKEDVREGCGDFPESVYQNALNACNSNYGGYYCESEDSPYTFVCPTGDYLNPHLSCCPSNKVCGHSGYTTSNACNMLVANTTSSSVN</sequence>
<evidence type="ECO:0008006" key="4">
    <source>
        <dbReference type="Google" id="ProtNLM"/>
    </source>
</evidence>
<name>A0A1Y1XKG0_9FUNG</name>
<reference evidence="2 3" key="1">
    <citation type="submission" date="2016-07" db="EMBL/GenBank/DDBJ databases">
        <title>Pervasive Adenine N6-methylation of Active Genes in Fungi.</title>
        <authorList>
            <consortium name="DOE Joint Genome Institute"/>
            <person name="Mondo S.J."/>
            <person name="Dannebaum R.O."/>
            <person name="Kuo R.C."/>
            <person name="Labutti K."/>
            <person name="Haridas S."/>
            <person name="Kuo A."/>
            <person name="Salamov A."/>
            <person name="Ahrendt S.R."/>
            <person name="Lipzen A."/>
            <person name="Sullivan W."/>
            <person name="Andreopoulos W.B."/>
            <person name="Clum A."/>
            <person name="Lindquist E."/>
            <person name="Daum C."/>
            <person name="Ramamoorthy G.K."/>
            <person name="Gryganskyi A."/>
            <person name="Culley D."/>
            <person name="Magnuson J.K."/>
            <person name="James T.Y."/>
            <person name="O'Malley M.A."/>
            <person name="Stajich J.E."/>
            <person name="Spatafora J.W."/>
            <person name="Visel A."/>
            <person name="Grigoriev I.V."/>
        </authorList>
    </citation>
    <scope>NUCLEOTIDE SEQUENCE [LARGE SCALE GENOMIC DNA]</scope>
    <source>
        <strain evidence="2 3">CBS 931.73</strain>
    </source>
</reference>
<feature type="chain" id="PRO_5012056207" description="Chitin-binding type-2 domain-containing protein" evidence="1">
    <location>
        <begin position="28"/>
        <end position="296"/>
    </location>
</feature>
<accession>A0A1Y1XKG0</accession>
<dbReference type="EMBL" id="MCFE01000574">
    <property type="protein sequence ID" value="ORX86241.1"/>
    <property type="molecule type" value="Genomic_DNA"/>
</dbReference>
<evidence type="ECO:0000313" key="2">
    <source>
        <dbReference type="EMBL" id="ORX86241.1"/>
    </source>
</evidence>
<dbReference type="AlphaFoldDB" id="A0A1Y1XKG0"/>
<keyword evidence="1" id="KW-0732">Signal</keyword>
<organism evidence="2 3">
    <name type="scientific">Basidiobolus meristosporus CBS 931.73</name>
    <dbReference type="NCBI Taxonomy" id="1314790"/>
    <lineage>
        <taxon>Eukaryota</taxon>
        <taxon>Fungi</taxon>
        <taxon>Fungi incertae sedis</taxon>
        <taxon>Zoopagomycota</taxon>
        <taxon>Entomophthoromycotina</taxon>
        <taxon>Basidiobolomycetes</taxon>
        <taxon>Basidiobolales</taxon>
        <taxon>Basidiobolaceae</taxon>
        <taxon>Basidiobolus</taxon>
    </lineage>
</organism>
<proteinExistence type="predicted"/>
<evidence type="ECO:0000256" key="1">
    <source>
        <dbReference type="SAM" id="SignalP"/>
    </source>
</evidence>
<dbReference type="Proteomes" id="UP000193498">
    <property type="component" value="Unassembled WGS sequence"/>
</dbReference>
<comment type="caution">
    <text evidence="2">The sequence shown here is derived from an EMBL/GenBank/DDBJ whole genome shotgun (WGS) entry which is preliminary data.</text>
</comment>
<keyword evidence="3" id="KW-1185">Reference proteome</keyword>
<dbReference type="InParanoid" id="A0A1Y1XKG0"/>
<evidence type="ECO:0000313" key="3">
    <source>
        <dbReference type="Proteomes" id="UP000193498"/>
    </source>
</evidence>
<feature type="signal peptide" evidence="1">
    <location>
        <begin position="1"/>
        <end position="27"/>
    </location>
</feature>
<protein>
    <recommendedName>
        <fullName evidence="4">Chitin-binding type-2 domain-containing protein</fullName>
    </recommendedName>
</protein>